<keyword evidence="7 8" id="KW-0472">Membrane</keyword>
<keyword evidence="6 8" id="KW-1133">Transmembrane helix</keyword>
<feature type="transmembrane region" description="Helical" evidence="8">
    <location>
        <begin position="310"/>
        <end position="328"/>
    </location>
</feature>
<keyword evidence="5 8" id="KW-0812">Transmembrane</keyword>
<feature type="transmembrane region" description="Helical" evidence="8">
    <location>
        <begin position="150"/>
        <end position="171"/>
    </location>
</feature>
<dbReference type="GO" id="GO:0033214">
    <property type="term" value="P:siderophore-iron import into cell"/>
    <property type="evidence" value="ECO:0007669"/>
    <property type="project" value="TreeGrafter"/>
</dbReference>
<dbReference type="InterPro" id="IPR037294">
    <property type="entry name" value="ABC_BtuC-like"/>
</dbReference>
<dbReference type="PANTHER" id="PTHR30472:SF41">
    <property type="entry name" value="TRANSPORT SYSTEM PERMEASE PROTEIN"/>
    <property type="match status" value="1"/>
</dbReference>
<accession>A0A9D9EMH9</accession>
<evidence type="ECO:0000256" key="8">
    <source>
        <dbReference type="SAM" id="Phobius"/>
    </source>
</evidence>
<feature type="transmembrane region" description="Helical" evidence="8">
    <location>
        <begin position="61"/>
        <end position="78"/>
    </location>
</feature>
<dbReference type="Pfam" id="PF01032">
    <property type="entry name" value="FecCD"/>
    <property type="match status" value="1"/>
</dbReference>
<evidence type="ECO:0000256" key="6">
    <source>
        <dbReference type="ARBA" id="ARBA00022989"/>
    </source>
</evidence>
<evidence type="ECO:0000313" key="9">
    <source>
        <dbReference type="EMBL" id="MBO8449276.1"/>
    </source>
</evidence>
<dbReference type="EMBL" id="JADIMQ010000117">
    <property type="protein sequence ID" value="MBO8449276.1"/>
    <property type="molecule type" value="Genomic_DNA"/>
</dbReference>
<feature type="transmembrane region" description="Helical" evidence="8">
    <location>
        <begin position="90"/>
        <end position="115"/>
    </location>
</feature>
<dbReference type="SUPFAM" id="SSF81345">
    <property type="entry name" value="ABC transporter involved in vitamin B12 uptake, BtuC"/>
    <property type="match status" value="1"/>
</dbReference>
<dbReference type="Gene3D" id="1.10.3470.10">
    <property type="entry name" value="ABC transporter involved in vitamin B12 uptake, BtuC"/>
    <property type="match status" value="1"/>
</dbReference>
<evidence type="ECO:0000256" key="1">
    <source>
        <dbReference type="ARBA" id="ARBA00004651"/>
    </source>
</evidence>
<reference evidence="9" key="2">
    <citation type="journal article" date="2021" name="PeerJ">
        <title>Extensive microbial diversity within the chicken gut microbiome revealed by metagenomics and culture.</title>
        <authorList>
            <person name="Gilroy R."/>
            <person name="Ravi A."/>
            <person name="Getino M."/>
            <person name="Pursley I."/>
            <person name="Horton D.L."/>
            <person name="Alikhan N.F."/>
            <person name="Baker D."/>
            <person name="Gharbi K."/>
            <person name="Hall N."/>
            <person name="Watson M."/>
            <person name="Adriaenssens E.M."/>
            <person name="Foster-Nyarko E."/>
            <person name="Jarju S."/>
            <person name="Secka A."/>
            <person name="Antonio M."/>
            <person name="Oren A."/>
            <person name="Chaudhuri R.R."/>
            <person name="La Ragione R."/>
            <person name="Hildebrand F."/>
            <person name="Pallen M.J."/>
        </authorList>
    </citation>
    <scope>NUCLEOTIDE SEQUENCE</scope>
    <source>
        <strain evidence="9">20514</strain>
    </source>
</reference>
<feature type="transmembrane region" description="Helical" evidence="8">
    <location>
        <begin position="121"/>
        <end position="143"/>
    </location>
</feature>
<gene>
    <name evidence="9" type="ORF">IAC29_08405</name>
</gene>
<reference evidence="9" key="1">
    <citation type="submission" date="2020-10" db="EMBL/GenBank/DDBJ databases">
        <authorList>
            <person name="Gilroy R."/>
        </authorList>
    </citation>
    <scope>NUCLEOTIDE SEQUENCE</scope>
    <source>
        <strain evidence="9">20514</strain>
    </source>
</reference>
<evidence type="ECO:0000256" key="4">
    <source>
        <dbReference type="ARBA" id="ARBA00022475"/>
    </source>
</evidence>
<comment type="subcellular location">
    <subcellularLocation>
        <location evidence="1">Cell membrane</location>
        <topology evidence="1">Multi-pass membrane protein</topology>
    </subcellularLocation>
</comment>
<comment type="similarity">
    <text evidence="2">Belongs to the binding-protein-dependent transport system permease family. FecCD subfamily.</text>
</comment>
<keyword evidence="3" id="KW-0813">Transport</keyword>
<dbReference type="InterPro" id="IPR000522">
    <property type="entry name" value="ABC_transptr_permease_BtuC"/>
</dbReference>
<evidence type="ECO:0000313" key="10">
    <source>
        <dbReference type="Proteomes" id="UP000810252"/>
    </source>
</evidence>
<dbReference type="PANTHER" id="PTHR30472">
    <property type="entry name" value="FERRIC ENTEROBACTIN TRANSPORT SYSTEM PERMEASE PROTEIN"/>
    <property type="match status" value="1"/>
</dbReference>
<comment type="caution">
    <text evidence="9">The sequence shown here is derived from an EMBL/GenBank/DDBJ whole genome shotgun (WGS) entry which is preliminary data.</text>
</comment>
<dbReference type="GO" id="GO:0022857">
    <property type="term" value="F:transmembrane transporter activity"/>
    <property type="evidence" value="ECO:0007669"/>
    <property type="project" value="InterPro"/>
</dbReference>
<dbReference type="GO" id="GO:0005886">
    <property type="term" value="C:plasma membrane"/>
    <property type="evidence" value="ECO:0007669"/>
    <property type="project" value="UniProtKB-SubCell"/>
</dbReference>
<evidence type="ECO:0000256" key="7">
    <source>
        <dbReference type="ARBA" id="ARBA00023136"/>
    </source>
</evidence>
<evidence type="ECO:0000256" key="5">
    <source>
        <dbReference type="ARBA" id="ARBA00022692"/>
    </source>
</evidence>
<keyword evidence="4" id="KW-1003">Cell membrane</keyword>
<dbReference type="AlphaFoldDB" id="A0A9D9EMH9"/>
<protein>
    <submittedName>
        <fullName evidence="9">Iron ABC transporter permease</fullName>
    </submittedName>
</protein>
<evidence type="ECO:0000256" key="2">
    <source>
        <dbReference type="ARBA" id="ARBA00007935"/>
    </source>
</evidence>
<dbReference type="CDD" id="cd06550">
    <property type="entry name" value="TM_ABC_iron-siderophores_like"/>
    <property type="match status" value="1"/>
</dbReference>
<organism evidence="9 10">
    <name type="scientific">Candidatus Cryptobacteroides merdigallinarum</name>
    <dbReference type="NCBI Taxonomy" id="2840770"/>
    <lineage>
        <taxon>Bacteria</taxon>
        <taxon>Pseudomonadati</taxon>
        <taxon>Bacteroidota</taxon>
        <taxon>Bacteroidia</taxon>
        <taxon>Bacteroidales</taxon>
        <taxon>Candidatus Cryptobacteroides</taxon>
    </lineage>
</organism>
<evidence type="ECO:0000256" key="3">
    <source>
        <dbReference type="ARBA" id="ARBA00022448"/>
    </source>
</evidence>
<sequence>MKMKPGILWTCGIFLLAALFAADIMTGSAGIPPGEVWKVLSGGGAEEQTRLIVTGIRLPKALTALLAGAAVSVSGLLMQTLFRNPLAGPYVLGISSGASLGAALCVLGVSSSMAIRDSLLGSFGIAGAAWTGAAAVLLVIAAASRKIGDITVILILGMMLGAGIDAFVQILQYLSDEQSLKAYIVWTMGSLGNVSGTRLCILAAATACGTAATAVSSKSLDLMLLGESYAVTSGVDIRKTRMLVFLATVLLAGTVTAFCGPLGFVGLAVPHIARLLARTAGHKVLVPATALCGGILMLGCDMIAKSTAIPINAVTSLCGVPVVVWVVMKNRKSWKQR</sequence>
<feature type="transmembrane region" description="Helical" evidence="8">
    <location>
        <begin position="243"/>
        <end position="272"/>
    </location>
</feature>
<name>A0A9D9EMH9_9BACT</name>
<dbReference type="Proteomes" id="UP000810252">
    <property type="component" value="Unassembled WGS sequence"/>
</dbReference>
<proteinExistence type="inferred from homology"/>